<protein>
    <recommendedName>
        <fullName evidence="3">DUF1640 domain-containing protein</fullName>
    </recommendedName>
</protein>
<dbReference type="Proteomes" id="UP000439986">
    <property type="component" value="Unassembled WGS sequence"/>
</dbReference>
<dbReference type="RefSeq" id="WP_154356429.1">
    <property type="nucleotide sequence ID" value="NZ_WKJL01000002.1"/>
</dbReference>
<evidence type="ECO:0000313" key="1">
    <source>
        <dbReference type="EMBL" id="MRW83358.1"/>
    </source>
</evidence>
<evidence type="ECO:0000313" key="2">
    <source>
        <dbReference type="Proteomes" id="UP000439986"/>
    </source>
</evidence>
<keyword evidence="2" id="KW-1185">Reference proteome</keyword>
<proteinExistence type="predicted"/>
<comment type="caution">
    <text evidence="1">The sequence shown here is derived from an EMBL/GenBank/DDBJ whole genome shotgun (WGS) entry which is preliminary data.</text>
</comment>
<gene>
    <name evidence="1" type="ORF">GJ698_04555</name>
</gene>
<dbReference type="AlphaFoldDB" id="A0A844CTX5"/>
<reference evidence="1 2" key="1">
    <citation type="submission" date="2019-11" db="EMBL/GenBank/DDBJ databases">
        <title>Novel species isolated from a subtropical stream in China.</title>
        <authorList>
            <person name="Lu H."/>
        </authorList>
    </citation>
    <scope>NUCLEOTIDE SEQUENCE [LARGE SCALE GENOMIC DNA]</scope>
    <source>
        <strain evidence="1 2">FT26W</strain>
    </source>
</reference>
<evidence type="ECO:0008006" key="3">
    <source>
        <dbReference type="Google" id="ProtNLM"/>
    </source>
</evidence>
<organism evidence="1 2">
    <name type="scientific">Duganella aquatilis</name>
    <dbReference type="NCBI Taxonomy" id="2666082"/>
    <lineage>
        <taxon>Bacteria</taxon>
        <taxon>Pseudomonadati</taxon>
        <taxon>Pseudomonadota</taxon>
        <taxon>Betaproteobacteria</taxon>
        <taxon>Burkholderiales</taxon>
        <taxon>Oxalobacteraceae</taxon>
        <taxon>Telluria group</taxon>
        <taxon>Duganella</taxon>
    </lineage>
</organism>
<dbReference type="EMBL" id="WKJL01000002">
    <property type="protein sequence ID" value="MRW83358.1"/>
    <property type="molecule type" value="Genomic_DNA"/>
</dbReference>
<name>A0A844CTX5_9BURK</name>
<accession>A0A844CTX5</accession>
<sequence length="110" mass="12236">MMATNSDNTALEDLTLAVKIIESNYATKEDIAVLNGKIDALTTRIDGMPAQFELAVRLAMDEVFQRHTEMLFKVFATKEELANAIDQQTWRMAAFGGLLLSAGFAFARYL</sequence>